<organism evidence="1">
    <name type="scientific">Streptococcus sanguinis</name>
    <dbReference type="NCBI Taxonomy" id="1305"/>
    <lineage>
        <taxon>Bacteria</taxon>
        <taxon>Bacillati</taxon>
        <taxon>Bacillota</taxon>
        <taxon>Bacilli</taxon>
        <taxon>Lactobacillales</taxon>
        <taxon>Streptococcaceae</taxon>
        <taxon>Streptococcus</taxon>
    </lineage>
</organism>
<comment type="caution">
    <text evidence="1">The sequence shown here is derived from an EMBL/GenBank/DDBJ whole genome shotgun (WGS) entry which is preliminary data.</text>
</comment>
<name>A0A7Y0YS13_STRSA</name>
<evidence type="ECO:0000313" key="1">
    <source>
        <dbReference type="EMBL" id="NMX24852.1"/>
    </source>
</evidence>
<proteinExistence type="predicted"/>
<accession>A0A7Y0YS13</accession>
<dbReference type="AlphaFoldDB" id="A0A7Y0YS13"/>
<dbReference type="SUPFAM" id="SSF81301">
    <property type="entry name" value="Nucleotidyltransferase"/>
    <property type="match status" value="1"/>
</dbReference>
<dbReference type="InterPro" id="IPR007344">
    <property type="entry name" value="GrpB/CoaE"/>
</dbReference>
<gene>
    <name evidence="1" type="ORF">HGP05_09970</name>
</gene>
<sequence>MHLRYEGDHDELYFRDYLQEYPAVAKDYEKLKRPCGKNTNTTVMPIQRRKRIFIKNYTDEAKKLYGRRYERENR</sequence>
<dbReference type="InterPro" id="IPR043519">
    <property type="entry name" value="NT_sf"/>
</dbReference>
<dbReference type="EMBL" id="JABBCN010000005">
    <property type="protein sequence ID" value="NMX24852.1"/>
    <property type="molecule type" value="Genomic_DNA"/>
</dbReference>
<protein>
    <submittedName>
        <fullName evidence="1">GrpB family protein</fullName>
    </submittedName>
</protein>
<dbReference type="Pfam" id="PF04229">
    <property type="entry name" value="GrpB"/>
    <property type="match status" value="1"/>
</dbReference>
<reference evidence="1" key="1">
    <citation type="submission" date="2020-04" db="EMBL/GenBank/DDBJ databases">
        <authorList>
            <person name="Chakraborty B."/>
            <person name="Walker A.R."/>
            <person name="Burne R.A."/>
        </authorList>
    </citation>
    <scope>NUCLEOTIDE SEQUENCE [LARGE SCALE GENOMIC DNA]</scope>
    <source>
        <strain evidence="1">BCA8</strain>
    </source>
</reference>
<dbReference type="Gene3D" id="3.30.460.10">
    <property type="entry name" value="Beta Polymerase, domain 2"/>
    <property type="match status" value="1"/>
</dbReference>